<comment type="caution">
    <text evidence="1">The sequence shown here is derived from an EMBL/GenBank/DDBJ whole genome shotgun (WGS) entry which is preliminary data.</text>
</comment>
<dbReference type="Proteomes" id="UP000827092">
    <property type="component" value="Unassembled WGS sequence"/>
</dbReference>
<accession>A0AAV6U675</accession>
<organism evidence="1 2">
    <name type="scientific">Oedothorax gibbosus</name>
    <dbReference type="NCBI Taxonomy" id="931172"/>
    <lineage>
        <taxon>Eukaryota</taxon>
        <taxon>Metazoa</taxon>
        <taxon>Ecdysozoa</taxon>
        <taxon>Arthropoda</taxon>
        <taxon>Chelicerata</taxon>
        <taxon>Arachnida</taxon>
        <taxon>Araneae</taxon>
        <taxon>Araneomorphae</taxon>
        <taxon>Entelegynae</taxon>
        <taxon>Araneoidea</taxon>
        <taxon>Linyphiidae</taxon>
        <taxon>Erigoninae</taxon>
        <taxon>Oedothorax</taxon>
    </lineage>
</organism>
<protein>
    <submittedName>
        <fullName evidence="1">Uncharacterized protein</fullName>
    </submittedName>
</protein>
<reference evidence="1 2" key="1">
    <citation type="journal article" date="2022" name="Nat. Ecol. Evol.">
        <title>A masculinizing supergene underlies an exaggerated male reproductive morph in a spider.</title>
        <authorList>
            <person name="Hendrickx F."/>
            <person name="De Corte Z."/>
            <person name="Sonet G."/>
            <person name="Van Belleghem S.M."/>
            <person name="Kostlbacher S."/>
            <person name="Vangestel C."/>
        </authorList>
    </citation>
    <scope>NUCLEOTIDE SEQUENCE [LARGE SCALE GENOMIC DNA]</scope>
    <source>
        <strain evidence="1">W744_W776</strain>
    </source>
</reference>
<keyword evidence="2" id="KW-1185">Reference proteome</keyword>
<dbReference type="EMBL" id="JAFNEN010000626">
    <property type="protein sequence ID" value="KAG8179451.1"/>
    <property type="molecule type" value="Genomic_DNA"/>
</dbReference>
<proteinExistence type="predicted"/>
<dbReference type="AlphaFoldDB" id="A0AAV6U675"/>
<sequence>MKKLMKERGFKTWRGIDVRQDLRPTYSTKYFKWQPVRRLALSQEVLVQISRSQNSHPYLKDQRRSRTRHD</sequence>
<gene>
    <name evidence="1" type="ORF">JTE90_006821</name>
</gene>
<evidence type="ECO:0000313" key="2">
    <source>
        <dbReference type="Proteomes" id="UP000827092"/>
    </source>
</evidence>
<evidence type="ECO:0000313" key="1">
    <source>
        <dbReference type="EMBL" id="KAG8179451.1"/>
    </source>
</evidence>
<name>A0AAV6U675_9ARAC</name>